<dbReference type="PANTHER" id="PTHR41521">
    <property type="match status" value="1"/>
</dbReference>
<dbReference type="Proteomes" id="UP000661507">
    <property type="component" value="Unassembled WGS sequence"/>
</dbReference>
<reference evidence="2" key="2">
    <citation type="submission" date="2020-09" db="EMBL/GenBank/DDBJ databases">
        <authorList>
            <person name="Sun Q."/>
            <person name="Zhou Y."/>
        </authorList>
    </citation>
    <scope>NUCLEOTIDE SEQUENCE</scope>
    <source>
        <strain evidence="2">CGMCC 1.3617</strain>
    </source>
</reference>
<protein>
    <recommendedName>
        <fullName evidence="1">DUF1330 domain-containing protein</fullName>
    </recommendedName>
</protein>
<name>A0A917L3V1_9PROT</name>
<gene>
    <name evidence="2" type="ORF">GCM10011320_55950</name>
</gene>
<dbReference type="InterPro" id="IPR011008">
    <property type="entry name" value="Dimeric_a/b-barrel"/>
</dbReference>
<organism evidence="2 3">
    <name type="scientific">Neoroseomonas lacus</name>
    <dbReference type="NCBI Taxonomy" id="287609"/>
    <lineage>
        <taxon>Bacteria</taxon>
        <taxon>Pseudomonadati</taxon>
        <taxon>Pseudomonadota</taxon>
        <taxon>Alphaproteobacteria</taxon>
        <taxon>Acetobacterales</taxon>
        <taxon>Acetobacteraceae</taxon>
        <taxon>Neoroseomonas</taxon>
    </lineage>
</organism>
<feature type="domain" description="DUF1330" evidence="1">
    <location>
        <begin position="2"/>
        <end position="94"/>
    </location>
</feature>
<reference evidence="2" key="1">
    <citation type="journal article" date="2014" name="Int. J. Syst. Evol. Microbiol.">
        <title>Complete genome sequence of Corynebacterium casei LMG S-19264T (=DSM 44701T), isolated from a smear-ripened cheese.</title>
        <authorList>
            <consortium name="US DOE Joint Genome Institute (JGI-PGF)"/>
            <person name="Walter F."/>
            <person name="Albersmeier A."/>
            <person name="Kalinowski J."/>
            <person name="Ruckert C."/>
        </authorList>
    </citation>
    <scope>NUCLEOTIDE SEQUENCE</scope>
    <source>
        <strain evidence="2">CGMCC 1.3617</strain>
    </source>
</reference>
<evidence type="ECO:0000259" key="1">
    <source>
        <dbReference type="Pfam" id="PF07045"/>
    </source>
</evidence>
<dbReference type="PANTHER" id="PTHR41521:SF4">
    <property type="entry name" value="BLR0684 PROTEIN"/>
    <property type="match status" value="1"/>
</dbReference>
<dbReference type="Gene3D" id="3.30.70.100">
    <property type="match status" value="1"/>
</dbReference>
<dbReference type="InterPro" id="IPR010753">
    <property type="entry name" value="DUF1330"/>
</dbReference>
<dbReference type="SUPFAM" id="SSF54909">
    <property type="entry name" value="Dimeric alpha+beta barrel"/>
    <property type="match status" value="1"/>
</dbReference>
<evidence type="ECO:0000313" key="3">
    <source>
        <dbReference type="Proteomes" id="UP000661507"/>
    </source>
</evidence>
<keyword evidence="3" id="KW-1185">Reference proteome</keyword>
<evidence type="ECO:0000313" key="2">
    <source>
        <dbReference type="EMBL" id="GGJ41157.1"/>
    </source>
</evidence>
<dbReference type="RefSeq" id="WP_188973097.1">
    <property type="nucleotide sequence ID" value="NZ_BMKW01000020.1"/>
</dbReference>
<proteinExistence type="predicted"/>
<dbReference type="AlphaFoldDB" id="A0A917L3V1"/>
<accession>A0A917L3V1</accession>
<dbReference type="Pfam" id="PF07045">
    <property type="entry name" value="DUF1330"/>
    <property type="match status" value="1"/>
</dbReference>
<comment type="caution">
    <text evidence="2">The sequence shown here is derived from an EMBL/GenBank/DDBJ whole genome shotgun (WGS) entry which is preliminary data.</text>
</comment>
<sequence>MSVYLIADIKVTDGAWVPDYATQVHKIIERHGGRYLSRSGNIRTLEGPPKDSTLIALVAFPSMDALEHFAADPEYAPYGKARQAGSISNFIVIDDTDIAGAIPYLASGKM</sequence>
<dbReference type="EMBL" id="BMKW01000020">
    <property type="protein sequence ID" value="GGJ41157.1"/>
    <property type="molecule type" value="Genomic_DNA"/>
</dbReference>